<organism evidence="4 5">
    <name type="scientific">Calocera viscosa (strain TUFC12733)</name>
    <dbReference type="NCBI Taxonomy" id="1330018"/>
    <lineage>
        <taxon>Eukaryota</taxon>
        <taxon>Fungi</taxon>
        <taxon>Dikarya</taxon>
        <taxon>Basidiomycota</taxon>
        <taxon>Agaricomycotina</taxon>
        <taxon>Dacrymycetes</taxon>
        <taxon>Dacrymycetales</taxon>
        <taxon>Dacrymycetaceae</taxon>
        <taxon>Calocera</taxon>
    </lineage>
</organism>
<dbReference type="Proteomes" id="UP000076738">
    <property type="component" value="Unassembled WGS sequence"/>
</dbReference>
<sequence length="247" mass="26610">MTPTVYLISGANRGIGLGLVKYLAKRDNVVVFAGARNLSAAKELHELETQYPSKVHAVKLTSCDKEDNLAAVQKIKEVAGRLDVVIANAGIAKWFGPSMEVERDVLLEHFDVNVAGPLMLFQATYPLLKASNDSPKFVCISTLGSTLSLGATLPAGLLPYGASKCALNWVARKLSFESPGLICFPMHPGELVTDMCTFAMQDPGLASMQPKSVEEGMAAIMKVIDEAKRDEENGPGFLSVDGNVWPW</sequence>
<evidence type="ECO:0000313" key="5">
    <source>
        <dbReference type="Proteomes" id="UP000076738"/>
    </source>
</evidence>
<dbReference type="Gene3D" id="3.40.50.720">
    <property type="entry name" value="NAD(P)-binding Rossmann-like Domain"/>
    <property type="match status" value="1"/>
</dbReference>
<dbReference type="InterPro" id="IPR036291">
    <property type="entry name" value="NAD(P)-bd_dom_sf"/>
</dbReference>
<keyword evidence="5" id="KW-1185">Reference proteome</keyword>
<dbReference type="OrthoDB" id="9876299at2759"/>
<gene>
    <name evidence="4" type="ORF">CALVIDRAFT_487620</name>
</gene>
<evidence type="ECO:0000313" key="4">
    <source>
        <dbReference type="EMBL" id="KZO92362.1"/>
    </source>
</evidence>
<name>A0A167I723_CALVF</name>
<dbReference type="EMBL" id="KV417311">
    <property type="protein sequence ID" value="KZO92362.1"/>
    <property type="molecule type" value="Genomic_DNA"/>
</dbReference>
<dbReference type="InterPro" id="IPR002347">
    <property type="entry name" value="SDR_fam"/>
</dbReference>
<dbReference type="CDD" id="cd05325">
    <property type="entry name" value="carb_red_sniffer_like_SDR_c"/>
    <property type="match status" value="1"/>
</dbReference>
<dbReference type="SUPFAM" id="SSF51735">
    <property type="entry name" value="NAD(P)-binding Rossmann-fold domains"/>
    <property type="match status" value="1"/>
</dbReference>
<evidence type="ECO:0000256" key="3">
    <source>
        <dbReference type="ARBA" id="ARBA00023002"/>
    </source>
</evidence>
<dbReference type="AlphaFoldDB" id="A0A167I723"/>
<dbReference type="PRINTS" id="PR00081">
    <property type="entry name" value="GDHRDH"/>
</dbReference>
<keyword evidence="2" id="KW-0521">NADP</keyword>
<dbReference type="PANTHER" id="PTHR43544:SF7">
    <property type="entry name" value="NADB-LER2"/>
    <property type="match status" value="1"/>
</dbReference>
<dbReference type="GO" id="GO:0016491">
    <property type="term" value="F:oxidoreductase activity"/>
    <property type="evidence" value="ECO:0007669"/>
    <property type="project" value="UniProtKB-KW"/>
</dbReference>
<protein>
    <submittedName>
        <fullName evidence="4">NAD(P)-binding protein</fullName>
    </submittedName>
</protein>
<proteinExistence type="inferred from homology"/>
<evidence type="ECO:0000256" key="1">
    <source>
        <dbReference type="ARBA" id="ARBA00006484"/>
    </source>
</evidence>
<dbReference type="GO" id="GO:0005737">
    <property type="term" value="C:cytoplasm"/>
    <property type="evidence" value="ECO:0007669"/>
    <property type="project" value="TreeGrafter"/>
</dbReference>
<comment type="similarity">
    <text evidence="1">Belongs to the short-chain dehydrogenases/reductases (SDR) family.</text>
</comment>
<dbReference type="PANTHER" id="PTHR43544">
    <property type="entry name" value="SHORT-CHAIN DEHYDROGENASE/REDUCTASE"/>
    <property type="match status" value="1"/>
</dbReference>
<dbReference type="InterPro" id="IPR051468">
    <property type="entry name" value="Fungal_SecMetab_SDRs"/>
</dbReference>
<keyword evidence="3" id="KW-0560">Oxidoreductase</keyword>
<evidence type="ECO:0000256" key="2">
    <source>
        <dbReference type="ARBA" id="ARBA00022857"/>
    </source>
</evidence>
<reference evidence="4 5" key="1">
    <citation type="journal article" date="2016" name="Mol. Biol. Evol.">
        <title>Comparative Genomics of Early-Diverging Mushroom-Forming Fungi Provides Insights into the Origins of Lignocellulose Decay Capabilities.</title>
        <authorList>
            <person name="Nagy L.G."/>
            <person name="Riley R."/>
            <person name="Tritt A."/>
            <person name="Adam C."/>
            <person name="Daum C."/>
            <person name="Floudas D."/>
            <person name="Sun H."/>
            <person name="Yadav J.S."/>
            <person name="Pangilinan J."/>
            <person name="Larsson K.H."/>
            <person name="Matsuura K."/>
            <person name="Barry K."/>
            <person name="Labutti K."/>
            <person name="Kuo R."/>
            <person name="Ohm R.A."/>
            <person name="Bhattacharya S.S."/>
            <person name="Shirouzu T."/>
            <person name="Yoshinaga Y."/>
            <person name="Martin F.M."/>
            <person name="Grigoriev I.V."/>
            <person name="Hibbett D.S."/>
        </authorList>
    </citation>
    <scope>NUCLEOTIDE SEQUENCE [LARGE SCALE GENOMIC DNA]</scope>
    <source>
        <strain evidence="4 5">TUFC12733</strain>
    </source>
</reference>
<accession>A0A167I723</accession>
<dbReference type="Pfam" id="PF00106">
    <property type="entry name" value="adh_short"/>
    <property type="match status" value="1"/>
</dbReference>